<accession>A0ACC0MSI4</accession>
<dbReference type="Proteomes" id="UP001062846">
    <property type="component" value="Chromosome 8"/>
</dbReference>
<sequence length="347" mass="39276">MKRFLQQTSTNTYTCQWTRHLTIKLTHSISVPTYNPATQTTELPQTNLMNLLTNHIHINQVLTQIIINNCIHVNQFSFMKLIDSSMYIQTLLLFICTAICLLPDEGRYVFDEMPERNAFSWIALITGYTHNRKFREAIQVFRDMQAAGAQPSGVTMVGVLSACAHLGALDQGKRIHDYIVCNRLRLNVFVGTALLDMYDKCGVVDEAEKVFGAMREKNVYTWNVLISGYAMNGQGEAALQGFDKMILENIRPDEVTFLGILCACSHQGFVDVGRRHFISMKEEYNLKPQIEHLGCMVDLLGRAGFLDEAQELIHTMNMKPDHLEGIVGCLSNPWTYPIGGVCNQKPY</sequence>
<evidence type="ECO:0000313" key="2">
    <source>
        <dbReference type="Proteomes" id="UP001062846"/>
    </source>
</evidence>
<dbReference type="EMBL" id="CM046395">
    <property type="protein sequence ID" value="KAI8543268.1"/>
    <property type="molecule type" value="Genomic_DNA"/>
</dbReference>
<keyword evidence="2" id="KW-1185">Reference proteome</keyword>
<protein>
    <submittedName>
        <fullName evidence="1">Uncharacterized protein</fullName>
    </submittedName>
</protein>
<proteinExistence type="predicted"/>
<evidence type="ECO:0000313" key="1">
    <source>
        <dbReference type="EMBL" id="KAI8543268.1"/>
    </source>
</evidence>
<gene>
    <name evidence="1" type="ORF">RHMOL_Rhmol08G0203800</name>
</gene>
<name>A0ACC0MSI4_RHOML</name>
<comment type="caution">
    <text evidence="1">The sequence shown here is derived from an EMBL/GenBank/DDBJ whole genome shotgun (WGS) entry which is preliminary data.</text>
</comment>
<reference evidence="1" key="1">
    <citation type="submission" date="2022-02" db="EMBL/GenBank/DDBJ databases">
        <title>Plant Genome Project.</title>
        <authorList>
            <person name="Zhang R.-G."/>
        </authorList>
    </citation>
    <scope>NUCLEOTIDE SEQUENCE</scope>
    <source>
        <strain evidence="1">AT1</strain>
    </source>
</reference>
<organism evidence="1 2">
    <name type="scientific">Rhododendron molle</name>
    <name type="common">Chinese azalea</name>
    <name type="synonym">Azalea mollis</name>
    <dbReference type="NCBI Taxonomy" id="49168"/>
    <lineage>
        <taxon>Eukaryota</taxon>
        <taxon>Viridiplantae</taxon>
        <taxon>Streptophyta</taxon>
        <taxon>Embryophyta</taxon>
        <taxon>Tracheophyta</taxon>
        <taxon>Spermatophyta</taxon>
        <taxon>Magnoliopsida</taxon>
        <taxon>eudicotyledons</taxon>
        <taxon>Gunneridae</taxon>
        <taxon>Pentapetalae</taxon>
        <taxon>asterids</taxon>
        <taxon>Ericales</taxon>
        <taxon>Ericaceae</taxon>
        <taxon>Ericoideae</taxon>
        <taxon>Rhodoreae</taxon>
        <taxon>Rhododendron</taxon>
    </lineage>
</organism>